<feature type="transmembrane region" description="Helical" evidence="1">
    <location>
        <begin position="40"/>
        <end position="60"/>
    </location>
</feature>
<feature type="transmembrane region" description="Helical" evidence="1">
    <location>
        <begin position="304"/>
        <end position="326"/>
    </location>
</feature>
<accession>A0A7W6Q4B4</accession>
<feature type="transmembrane region" description="Helical" evidence="1">
    <location>
        <begin position="374"/>
        <end position="399"/>
    </location>
</feature>
<organism evidence="2 3">
    <name type="scientific">Sulfitobacter noctilucicola</name>
    <dbReference type="NCBI Taxonomy" id="1342301"/>
    <lineage>
        <taxon>Bacteria</taxon>
        <taxon>Pseudomonadati</taxon>
        <taxon>Pseudomonadota</taxon>
        <taxon>Alphaproteobacteria</taxon>
        <taxon>Rhodobacterales</taxon>
        <taxon>Roseobacteraceae</taxon>
        <taxon>Sulfitobacter</taxon>
    </lineage>
</organism>
<feature type="transmembrane region" description="Helical" evidence="1">
    <location>
        <begin position="162"/>
        <end position="179"/>
    </location>
</feature>
<feature type="transmembrane region" description="Helical" evidence="1">
    <location>
        <begin position="219"/>
        <end position="238"/>
    </location>
</feature>
<name>A0A7W6Q4B4_9RHOB</name>
<feature type="transmembrane region" description="Helical" evidence="1">
    <location>
        <begin position="17"/>
        <end position="34"/>
    </location>
</feature>
<proteinExistence type="predicted"/>
<reference evidence="2 3" key="1">
    <citation type="submission" date="2020-08" db="EMBL/GenBank/DDBJ databases">
        <title>Genomic Encyclopedia of Type Strains, Phase IV (KMG-IV): sequencing the most valuable type-strain genomes for metagenomic binning, comparative biology and taxonomic classification.</title>
        <authorList>
            <person name="Goeker M."/>
        </authorList>
    </citation>
    <scope>NUCLEOTIDE SEQUENCE [LARGE SCALE GENOMIC DNA]</scope>
    <source>
        <strain evidence="2 3">DSM 101015</strain>
    </source>
</reference>
<protein>
    <submittedName>
        <fullName evidence="2">Uncharacterized protein</fullName>
    </submittedName>
</protein>
<comment type="caution">
    <text evidence="2">The sequence shown here is derived from an EMBL/GenBank/DDBJ whole genome shotgun (WGS) entry which is preliminary data.</text>
</comment>
<feature type="transmembrane region" description="Helical" evidence="1">
    <location>
        <begin position="243"/>
        <end position="263"/>
    </location>
</feature>
<evidence type="ECO:0000313" key="3">
    <source>
        <dbReference type="Proteomes" id="UP000565745"/>
    </source>
</evidence>
<sequence length="532" mass="55678">MSQRIVQVPKSSKMPELAIGAAYLAIGALFIGVFTAFQMPLMICVTLGLTLVFAATALLIDKYTTADWIISALSSAKPPTAYNLSLDFALPRLRAALTISEPREGSGLFSLLSDVFTYRLLDRAMLIAVAYPVLLLLLYWALVGQGGFLGEVQIIPPADAYWKGPATLGGVAMIFLAYFSETRAAVSPKRFVRSVSSLLGAGAIVGFTVFNYFAELPTGAFAVAVAFAIAGAVAFAFAGAVAVAIAVAFAFAVAGTVAFAGAVAGTVAIAIAVAVAVAFAGAVAGTVAFAIASAKLIASERTKTASLLAIGFPSIGALLVVWLLPWEGFGDSAPLAATVLLFLGILPVLNALFDTVSYGVTLALAERGRNDWALLWGLADAAVAMTLFLALGAVLVVVISGMEALSGVPFADLNTLLTQRIGASEYWWLYAMLFSTALPTVLHLCLACLSLQALLPLRWRNGLCGLIRRAHEGVALDGVAATFLLGSFFTLGLAVPLLLIYWIGVVFWSSLVGPFLYGYQSLLFNLYGLITG</sequence>
<gene>
    <name evidence="2" type="ORF">GGR93_002858</name>
</gene>
<keyword evidence="3" id="KW-1185">Reference proteome</keyword>
<dbReference type="Proteomes" id="UP000565745">
    <property type="component" value="Unassembled WGS sequence"/>
</dbReference>
<evidence type="ECO:0000313" key="2">
    <source>
        <dbReference type="EMBL" id="MBB4175070.1"/>
    </source>
</evidence>
<feature type="transmembrane region" description="Helical" evidence="1">
    <location>
        <begin position="427"/>
        <end position="454"/>
    </location>
</feature>
<keyword evidence="1" id="KW-0472">Membrane</keyword>
<feature type="transmembrane region" description="Helical" evidence="1">
    <location>
        <begin position="332"/>
        <end position="353"/>
    </location>
</feature>
<dbReference type="EMBL" id="JACIFU010000003">
    <property type="protein sequence ID" value="MBB4175070.1"/>
    <property type="molecule type" value="Genomic_DNA"/>
</dbReference>
<feature type="transmembrane region" description="Helical" evidence="1">
    <location>
        <begin position="474"/>
        <end position="493"/>
    </location>
</feature>
<feature type="transmembrane region" description="Helical" evidence="1">
    <location>
        <begin position="499"/>
        <end position="519"/>
    </location>
</feature>
<feature type="transmembrane region" description="Helical" evidence="1">
    <location>
        <begin position="124"/>
        <end position="142"/>
    </location>
</feature>
<keyword evidence="1" id="KW-1133">Transmembrane helix</keyword>
<dbReference type="AlphaFoldDB" id="A0A7W6Q4B4"/>
<feature type="transmembrane region" description="Helical" evidence="1">
    <location>
        <begin position="269"/>
        <end position="292"/>
    </location>
</feature>
<feature type="transmembrane region" description="Helical" evidence="1">
    <location>
        <begin position="191"/>
        <end position="213"/>
    </location>
</feature>
<keyword evidence="1" id="KW-0812">Transmembrane</keyword>
<evidence type="ECO:0000256" key="1">
    <source>
        <dbReference type="SAM" id="Phobius"/>
    </source>
</evidence>